<dbReference type="InterPro" id="IPR053202">
    <property type="entry name" value="EGF_Rcpt_Signaling_Reg"/>
</dbReference>
<name>A0A836CNA3_9STRA</name>
<accession>A0A836CNA3</accession>
<evidence type="ECO:0000313" key="3">
    <source>
        <dbReference type="Proteomes" id="UP000664859"/>
    </source>
</evidence>
<dbReference type="GO" id="GO:0005886">
    <property type="term" value="C:plasma membrane"/>
    <property type="evidence" value="ECO:0007669"/>
    <property type="project" value="TreeGrafter"/>
</dbReference>
<dbReference type="PANTHER" id="PTHR34009:SF3">
    <property type="entry name" value="METHYLTRANSFERASE FKBM DOMAIN-CONTAINING PROTEIN"/>
    <property type="match status" value="1"/>
</dbReference>
<organism evidence="2 3">
    <name type="scientific">Tribonema minus</name>
    <dbReference type="NCBI Taxonomy" id="303371"/>
    <lineage>
        <taxon>Eukaryota</taxon>
        <taxon>Sar</taxon>
        <taxon>Stramenopiles</taxon>
        <taxon>Ochrophyta</taxon>
        <taxon>PX clade</taxon>
        <taxon>Xanthophyceae</taxon>
        <taxon>Tribonematales</taxon>
        <taxon>Tribonemataceae</taxon>
        <taxon>Tribonema</taxon>
    </lineage>
</organism>
<evidence type="ECO:0000313" key="2">
    <source>
        <dbReference type="EMBL" id="KAG5189626.1"/>
    </source>
</evidence>
<dbReference type="EMBL" id="JAFCMP010000046">
    <property type="protein sequence ID" value="KAG5189626.1"/>
    <property type="molecule type" value="Genomic_DNA"/>
</dbReference>
<evidence type="ECO:0000259" key="1">
    <source>
        <dbReference type="Pfam" id="PF05050"/>
    </source>
</evidence>
<dbReference type="Pfam" id="PF05050">
    <property type="entry name" value="Methyltransf_21"/>
    <property type="match status" value="1"/>
</dbReference>
<comment type="caution">
    <text evidence="2">The sequence shown here is derived from an EMBL/GenBank/DDBJ whole genome shotgun (WGS) entry which is preliminary data.</text>
</comment>
<dbReference type="OrthoDB" id="206159at2759"/>
<proteinExistence type="predicted"/>
<gene>
    <name evidence="2" type="ORF">JKP88DRAFT_184399</name>
</gene>
<protein>
    <recommendedName>
        <fullName evidence="1">Methyltransferase FkbM domain-containing protein</fullName>
    </recommendedName>
</protein>
<dbReference type="GO" id="GO:0016197">
    <property type="term" value="P:endosomal transport"/>
    <property type="evidence" value="ECO:0007669"/>
    <property type="project" value="TreeGrafter"/>
</dbReference>
<sequence length="210" mass="24016">MQHFFHNMANGTFLELGALDGLSVSNTKSLEDFMGWRGILIEASPANHVRLVGNRPNAIRMHSAVCREDAQVHYMELDDQAVKGIYEFMAPSFMQRWHPDFAQRVATDPSVLDELPVVHCLPLWRILQLLHIEHINFFVLDVEGAEYEIARSINFNAVEFDVVVVEADEHSAEKNEAVRKLFVSNGYIYHGNTARNDWFVHAAFLPSEQH</sequence>
<feature type="domain" description="Methyltransferase FkbM" evidence="1">
    <location>
        <begin position="17"/>
        <end position="189"/>
    </location>
</feature>
<dbReference type="GO" id="GO:0005794">
    <property type="term" value="C:Golgi apparatus"/>
    <property type="evidence" value="ECO:0007669"/>
    <property type="project" value="TreeGrafter"/>
</dbReference>
<dbReference type="SUPFAM" id="SSF53335">
    <property type="entry name" value="S-adenosyl-L-methionine-dependent methyltransferases"/>
    <property type="match status" value="1"/>
</dbReference>
<dbReference type="PANTHER" id="PTHR34009">
    <property type="entry name" value="PROTEIN STAR"/>
    <property type="match status" value="1"/>
</dbReference>
<reference evidence="2" key="1">
    <citation type="submission" date="2021-02" db="EMBL/GenBank/DDBJ databases">
        <title>First Annotated Genome of the Yellow-green Alga Tribonema minus.</title>
        <authorList>
            <person name="Mahan K.M."/>
        </authorList>
    </citation>
    <scope>NUCLEOTIDE SEQUENCE</scope>
    <source>
        <strain evidence="2">UTEX B ZZ1240</strain>
    </source>
</reference>
<dbReference type="Gene3D" id="3.40.50.150">
    <property type="entry name" value="Vaccinia Virus protein VP39"/>
    <property type="match status" value="1"/>
</dbReference>
<dbReference type="InterPro" id="IPR006342">
    <property type="entry name" value="FkbM_mtfrase"/>
</dbReference>
<dbReference type="GO" id="GO:0006888">
    <property type="term" value="P:endoplasmic reticulum to Golgi vesicle-mediated transport"/>
    <property type="evidence" value="ECO:0007669"/>
    <property type="project" value="TreeGrafter"/>
</dbReference>
<dbReference type="Proteomes" id="UP000664859">
    <property type="component" value="Unassembled WGS sequence"/>
</dbReference>
<dbReference type="GO" id="GO:0005789">
    <property type="term" value="C:endoplasmic reticulum membrane"/>
    <property type="evidence" value="ECO:0007669"/>
    <property type="project" value="TreeGrafter"/>
</dbReference>
<dbReference type="GO" id="GO:0031902">
    <property type="term" value="C:late endosome membrane"/>
    <property type="evidence" value="ECO:0007669"/>
    <property type="project" value="TreeGrafter"/>
</dbReference>
<dbReference type="InterPro" id="IPR029063">
    <property type="entry name" value="SAM-dependent_MTases_sf"/>
</dbReference>
<dbReference type="AlphaFoldDB" id="A0A836CNA3"/>
<keyword evidence="3" id="KW-1185">Reference proteome</keyword>